<feature type="domain" description="HTH tetR-type" evidence="5">
    <location>
        <begin position="13"/>
        <end position="73"/>
    </location>
</feature>
<keyword evidence="7" id="KW-1185">Reference proteome</keyword>
<evidence type="ECO:0000256" key="3">
    <source>
        <dbReference type="ARBA" id="ARBA00023163"/>
    </source>
</evidence>
<dbReference type="Gene3D" id="1.10.357.10">
    <property type="entry name" value="Tetracycline Repressor, domain 2"/>
    <property type="match status" value="1"/>
</dbReference>
<dbReference type="InterPro" id="IPR009057">
    <property type="entry name" value="Homeodomain-like_sf"/>
</dbReference>
<keyword evidence="1" id="KW-0805">Transcription regulation</keyword>
<dbReference type="Proteomes" id="UP001064971">
    <property type="component" value="Plasmid pDAETH-1"/>
</dbReference>
<dbReference type="InterPro" id="IPR049484">
    <property type="entry name" value="Rv0078-like_C"/>
</dbReference>
<evidence type="ECO:0000313" key="6">
    <source>
        <dbReference type="EMBL" id="BDP43903.1"/>
    </source>
</evidence>
<dbReference type="Pfam" id="PF21351">
    <property type="entry name" value="TetR_C_41"/>
    <property type="match status" value="1"/>
</dbReference>
<dbReference type="PANTHER" id="PTHR30055:SF234">
    <property type="entry name" value="HTH-TYPE TRANSCRIPTIONAL REGULATOR BETI"/>
    <property type="match status" value="1"/>
</dbReference>
<keyword evidence="3" id="KW-0804">Transcription</keyword>
<organism evidence="6 7">
    <name type="scientific">Deinococcus aetherius</name>
    <dbReference type="NCBI Taxonomy" id="200252"/>
    <lineage>
        <taxon>Bacteria</taxon>
        <taxon>Thermotogati</taxon>
        <taxon>Deinococcota</taxon>
        <taxon>Deinococci</taxon>
        <taxon>Deinococcales</taxon>
        <taxon>Deinococcaceae</taxon>
        <taxon>Deinococcus</taxon>
    </lineage>
</organism>
<protein>
    <submittedName>
        <fullName evidence="6">TetR family transcriptional regulator</fullName>
    </submittedName>
</protein>
<accession>A0ABM8AJA7</accession>
<dbReference type="PANTHER" id="PTHR30055">
    <property type="entry name" value="HTH-TYPE TRANSCRIPTIONAL REGULATOR RUTR"/>
    <property type="match status" value="1"/>
</dbReference>
<dbReference type="PROSITE" id="PS01081">
    <property type="entry name" value="HTH_TETR_1"/>
    <property type="match status" value="1"/>
</dbReference>
<dbReference type="PROSITE" id="PS50977">
    <property type="entry name" value="HTH_TETR_2"/>
    <property type="match status" value="1"/>
</dbReference>
<evidence type="ECO:0000313" key="7">
    <source>
        <dbReference type="Proteomes" id="UP001064971"/>
    </source>
</evidence>
<dbReference type="PRINTS" id="PR00455">
    <property type="entry name" value="HTHTETR"/>
</dbReference>
<gene>
    <name evidence="6" type="ORF">DAETH_38720</name>
</gene>
<name>A0ABM8AJA7_9DEIO</name>
<evidence type="ECO:0000256" key="4">
    <source>
        <dbReference type="PROSITE-ProRule" id="PRU00335"/>
    </source>
</evidence>
<sequence length="198" mass="21547">MPERPTTKAAQRERTVQSLIVAGRELFTERGYAHTSTADLVERAGVTRGALYHHFKDKQDLFVAVLGAVQAEVAVRVELAASQGADPWAQLRLGCQAFMRASLDPEVRRIMLLDGPAVVGWRVWRDLDQAHAVRSLREGLLALQKIGELRDVPLGASVHLLSGAMNEAALWIAQSPQPDAALAEAGEALDVLLESLRA</sequence>
<dbReference type="Pfam" id="PF00440">
    <property type="entry name" value="TetR_N"/>
    <property type="match status" value="1"/>
</dbReference>
<reference evidence="6" key="1">
    <citation type="submission" date="2022-07" db="EMBL/GenBank/DDBJ databases">
        <title>Complete Genome Sequence of the Radioresistant Bacterium Deinococcus aetherius ST0316, Isolated from the Air Dust collected in Lower Stratosphere above Japan.</title>
        <authorList>
            <person name="Satoh K."/>
            <person name="Hagiwara K."/>
            <person name="Katsumata K."/>
            <person name="Kubo A."/>
            <person name="Yokobori S."/>
            <person name="Yamagishi A."/>
            <person name="Oono Y."/>
            <person name="Narumi I."/>
        </authorList>
    </citation>
    <scope>NUCLEOTIDE SEQUENCE</scope>
    <source>
        <strain evidence="6">ST0316</strain>
        <plasmid evidence="6">pDAETH-1</plasmid>
    </source>
</reference>
<dbReference type="InterPro" id="IPR050109">
    <property type="entry name" value="HTH-type_TetR-like_transc_reg"/>
</dbReference>
<evidence type="ECO:0000256" key="1">
    <source>
        <dbReference type="ARBA" id="ARBA00023015"/>
    </source>
</evidence>
<dbReference type="RefSeq" id="WP_264777740.1">
    <property type="nucleotide sequence ID" value="NZ_AP026561.1"/>
</dbReference>
<geneLocation type="plasmid" evidence="6 7">
    <name>pDAETH-1</name>
</geneLocation>
<feature type="DNA-binding region" description="H-T-H motif" evidence="4">
    <location>
        <begin position="36"/>
        <end position="55"/>
    </location>
</feature>
<dbReference type="EMBL" id="AP026561">
    <property type="protein sequence ID" value="BDP43903.1"/>
    <property type="molecule type" value="Genomic_DNA"/>
</dbReference>
<dbReference type="InterPro" id="IPR023772">
    <property type="entry name" value="DNA-bd_HTH_TetR-type_CS"/>
</dbReference>
<keyword evidence="6" id="KW-0614">Plasmid</keyword>
<evidence type="ECO:0000256" key="2">
    <source>
        <dbReference type="ARBA" id="ARBA00023125"/>
    </source>
</evidence>
<proteinExistence type="predicted"/>
<dbReference type="SUPFAM" id="SSF46689">
    <property type="entry name" value="Homeodomain-like"/>
    <property type="match status" value="1"/>
</dbReference>
<dbReference type="InterPro" id="IPR001647">
    <property type="entry name" value="HTH_TetR"/>
</dbReference>
<evidence type="ECO:0000259" key="5">
    <source>
        <dbReference type="PROSITE" id="PS50977"/>
    </source>
</evidence>
<keyword evidence="2 4" id="KW-0238">DNA-binding</keyword>